<protein>
    <submittedName>
        <fullName evidence="1">Uncharacterized protein</fullName>
    </submittedName>
</protein>
<dbReference type="EMBL" id="JANEYF010005405">
    <property type="protein sequence ID" value="KAJ8928314.1"/>
    <property type="molecule type" value="Genomic_DNA"/>
</dbReference>
<name>A0AAV8WNM4_9CUCU</name>
<dbReference type="GO" id="GO:0000184">
    <property type="term" value="P:nuclear-transcribed mRNA catabolic process, nonsense-mediated decay"/>
    <property type="evidence" value="ECO:0007669"/>
    <property type="project" value="InterPro"/>
</dbReference>
<dbReference type="Proteomes" id="UP001162156">
    <property type="component" value="Unassembled WGS sequence"/>
</dbReference>
<dbReference type="AlphaFoldDB" id="A0AAV8WNM4"/>
<comment type="caution">
    <text evidence="1">The sequence shown here is derived from an EMBL/GenBank/DDBJ whole genome shotgun (WGS) entry which is preliminary data.</text>
</comment>
<keyword evidence="2" id="KW-1185">Reference proteome</keyword>
<dbReference type="Pfam" id="PF10220">
    <property type="entry name" value="Smg8_Smg9"/>
    <property type="match status" value="1"/>
</dbReference>
<evidence type="ECO:0000313" key="2">
    <source>
        <dbReference type="Proteomes" id="UP001162156"/>
    </source>
</evidence>
<reference evidence="1" key="1">
    <citation type="journal article" date="2023" name="Insect Mol. Biol.">
        <title>Genome sequencing provides insights into the evolution of gene families encoding plant cell wall-degrading enzymes in longhorned beetles.</title>
        <authorList>
            <person name="Shin N.R."/>
            <person name="Okamura Y."/>
            <person name="Kirsch R."/>
            <person name="Pauchet Y."/>
        </authorList>
    </citation>
    <scope>NUCLEOTIDE SEQUENCE</scope>
    <source>
        <strain evidence="1">RBIC_L_NR</strain>
    </source>
</reference>
<sequence>MSCSLFAIPLNDEFVYVSQDGLPDKLGEAVKGLLLDCQPGGAMQVEIPYSSQPSAEKSFKKFLQVHIQQARSKGFDDTVSSGRHQHSQPLHFEVNILAECMVHTITRLLFCWNKKNLTAT</sequence>
<organism evidence="1 2">
    <name type="scientific">Rhamnusium bicolor</name>
    <dbReference type="NCBI Taxonomy" id="1586634"/>
    <lineage>
        <taxon>Eukaryota</taxon>
        <taxon>Metazoa</taxon>
        <taxon>Ecdysozoa</taxon>
        <taxon>Arthropoda</taxon>
        <taxon>Hexapoda</taxon>
        <taxon>Insecta</taxon>
        <taxon>Pterygota</taxon>
        <taxon>Neoptera</taxon>
        <taxon>Endopterygota</taxon>
        <taxon>Coleoptera</taxon>
        <taxon>Polyphaga</taxon>
        <taxon>Cucujiformia</taxon>
        <taxon>Chrysomeloidea</taxon>
        <taxon>Cerambycidae</taxon>
        <taxon>Lepturinae</taxon>
        <taxon>Rhagiini</taxon>
        <taxon>Rhamnusium</taxon>
    </lineage>
</organism>
<dbReference type="InterPro" id="IPR019354">
    <property type="entry name" value="SMG8-like"/>
</dbReference>
<gene>
    <name evidence="1" type="ORF">NQ314_019135</name>
</gene>
<evidence type="ECO:0000313" key="1">
    <source>
        <dbReference type="EMBL" id="KAJ8928314.1"/>
    </source>
</evidence>
<proteinExistence type="predicted"/>
<accession>A0AAV8WNM4</accession>